<dbReference type="Proteomes" id="UP001329825">
    <property type="component" value="Chromosome 10"/>
</dbReference>
<keyword evidence="6 8" id="KW-0472">Membrane</keyword>
<evidence type="ECO:0000313" key="12">
    <source>
        <dbReference type="Proteomes" id="UP001329825"/>
    </source>
</evidence>
<feature type="region of interest" description="Disordered" evidence="7">
    <location>
        <begin position="705"/>
        <end position="749"/>
    </location>
</feature>
<evidence type="ECO:0000256" key="2">
    <source>
        <dbReference type="ARBA" id="ARBA00010642"/>
    </source>
</evidence>
<feature type="transmembrane region" description="Helical" evidence="8">
    <location>
        <begin position="402"/>
        <end position="426"/>
    </location>
</feature>
<comment type="subcellular location">
    <subcellularLocation>
        <location evidence="1">Membrane</location>
        <topology evidence="1">Multi-pass membrane protein</topology>
    </subcellularLocation>
</comment>
<dbReference type="GeneID" id="87959351"/>
<feature type="signal peptide" evidence="9">
    <location>
        <begin position="1"/>
        <end position="22"/>
    </location>
</feature>
<comment type="similarity">
    <text evidence="2">Belongs to the transient receptor potential (TRP) ion channel family.</text>
</comment>
<dbReference type="Pfam" id="PF14558">
    <property type="entry name" value="TRP_N"/>
    <property type="match status" value="1"/>
</dbReference>
<feature type="transmembrane region" description="Helical" evidence="8">
    <location>
        <begin position="524"/>
        <end position="542"/>
    </location>
</feature>
<feature type="transmembrane region" description="Helical" evidence="8">
    <location>
        <begin position="586"/>
        <end position="612"/>
    </location>
</feature>
<keyword evidence="4 9" id="KW-0732">Signal</keyword>
<keyword evidence="3 8" id="KW-0812">Transmembrane</keyword>
<feature type="transmembrane region" description="Helical" evidence="8">
    <location>
        <begin position="499"/>
        <end position="518"/>
    </location>
</feature>
<gene>
    <name evidence="11" type="ORF">IL334_007221</name>
</gene>
<keyword evidence="5 8" id="KW-1133">Transmembrane helix</keyword>
<evidence type="ECO:0000256" key="5">
    <source>
        <dbReference type="ARBA" id="ARBA00022989"/>
    </source>
</evidence>
<feature type="region of interest" description="Disordered" evidence="7">
    <location>
        <begin position="657"/>
        <end position="678"/>
    </location>
</feature>
<dbReference type="PANTHER" id="PTHR31145">
    <property type="entry name" value="INTEGRAL MEMBRANE PROTEIN (AFU_ORTHOLOGUE AFUA_7G01610)"/>
    <property type="match status" value="1"/>
</dbReference>
<evidence type="ECO:0000256" key="9">
    <source>
        <dbReference type="SAM" id="SignalP"/>
    </source>
</evidence>
<reference evidence="11 12" key="1">
    <citation type="submission" date="2024-01" db="EMBL/GenBank/DDBJ databases">
        <title>Comparative genomics of Cryptococcus and Kwoniella reveals pathogenesis evolution and contrasting modes of karyotype evolution via chromosome fusion or intercentromeric recombination.</title>
        <authorList>
            <person name="Coelho M.A."/>
            <person name="David-Palma M."/>
            <person name="Shea T."/>
            <person name="Bowers K."/>
            <person name="McGinley-Smith S."/>
            <person name="Mohammad A.W."/>
            <person name="Gnirke A."/>
            <person name="Yurkov A.M."/>
            <person name="Nowrousian M."/>
            <person name="Sun S."/>
            <person name="Cuomo C.A."/>
            <person name="Heitman J."/>
        </authorList>
    </citation>
    <scope>NUCLEOTIDE SEQUENCE [LARGE SCALE GENOMIC DNA]</scope>
    <source>
        <strain evidence="11">CBS 11374</strain>
    </source>
</reference>
<dbReference type="InterPro" id="IPR040241">
    <property type="entry name" value="TRP_Flc/Pkd2-like"/>
</dbReference>
<feature type="compositionally biased region" description="Polar residues" evidence="7">
    <location>
        <begin position="657"/>
        <end position="673"/>
    </location>
</feature>
<sequence length="825" mass="92190">MRLFSTIILPLIALFALPSTSAKGGDTLYTNSVTYCAEARAVLVDQFDIAYHKSNKSVTFSFSLASVESNLNVSANLYVNVYGIQAVNQTLDLCSFFSGVICPLPQVNFTGYGTYPIPTKYTDQIPGIAWSVPNLEAYARIQLLREETGEVAACLQATLSNGWSTRQEAVSWATGIFTLVALLIGLFHTGAVNSPSPAQYRWFDILYLFQTAASTGLLHLNYPLAYSAFTENFHWAFGLFKSQKIQNSINTMRAKTGGHLDSNAYSDVQYINRKFSPYNVYISLNEVISSKATFQSFLSQNTISQRELSNHTYNIELGKRANIQSSVAQNATSELSSGLPVYTNTISIPEANAFPTVFFSFLAFCAIAIAFHVILFAVLLVAERGGRGKKEINWAGRLRRMWWGFCAGNALRLCLIWFLPVFIFGFWQFHVGDSGLSIFFAVFSILLVFVPLATVFVLSILRNRRLSSTAPGISPLYTSYRWFHSVGVLYRAYRQKFHFFWFAPLILGMIARSAFIAFGPTSAWAQIIGNVVVEFIVFIALIACRPHKDRKGDWISAVLSLFRLVAFGLLIAFIPSVGVKPIIRAVIGFVIIVAFGLPTVLLFFGLIWNLGYGYWWRRHTHRIEDGLEVERFVASDDDSSVQQTMTQVHPTNVNESITNRDSIINSTSPTTESLGRRTSILEPVGEENYYEPTFGSKHLPSFSSASEYSNANANANGRTQMRNSPPTNSYPLASTSEEEYYQHNHDSNRVSAAQAYEQAAKGGFANNSNQQQQQQQQEYNYQPSMTRQSTASSRPLSGHSQYYTPYSTSNEGHNQSNQYFNARQN</sequence>
<dbReference type="RefSeq" id="XP_062794965.1">
    <property type="nucleotide sequence ID" value="XM_062938914.1"/>
</dbReference>
<dbReference type="SMART" id="SM01320">
    <property type="entry name" value="TRP_N"/>
    <property type="match status" value="1"/>
</dbReference>
<feature type="domain" description="ML-like" evidence="10">
    <location>
        <begin position="26"/>
        <end position="166"/>
    </location>
</feature>
<organism evidence="11 12">
    <name type="scientific">Kwoniella shivajii</name>
    <dbReference type="NCBI Taxonomy" id="564305"/>
    <lineage>
        <taxon>Eukaryota</taxon>
        <taxon>Fungi</taxon>
        <taxon>Dikarya</taxon>
        <taxon>Basidiomycota</taxon>
        <taxon>Agaricomycotina</taxon>
        <taxon>Tremellomycetes</taxon>
        <taxon>Tremellales</taxon>
        <taxon>Cryptococcaceae</taxon>
        <taxon>Kwoniella</taxon>
    </lineage>
</organism>
<feature type="compositionally biased region" description="Low complexity" evidence="7">
    <location>
        <begin position="705"/>
        <end position="716"/>
    </location>
</feature>
<evidence type="ECO:0000256" key="1">
    <source>
        <dbReference type="ARBA" id="ARBA00004141"/>
    </source>
</evidence>
<dbReference type="EMBL" id="CP141890">
    <property type="protein sequence ID" value="WRT70226.1"/>
    <property type="molecule type" value="Genomic_DNA"/>
</dbReference>
<evidence type="ECO:0000256" key="6">
    <source>
        <dbReference type="ARBA" id="ARBA00023136"/>
    </source>
</evidence>
<feature type="chain" id="PRO_5047550114" description="ML-like domain-containing protein" evidence="9">
    <location>
        <begin position="23"/>
        <end position="825"/>
    </location>
</feature>
<protein>
    <recommendedName>
        <fullName evidence="10">ML-like domain-containing protein</fullName>
    </recommendedName>
</protein>
<dbReference type="InterPro" id="IPR010308">
    <property type="entry name" value="TRP_C"/>
</dbReference>
<evidence type="ECO:0000256" key="8">
    <source>
        <dbReference type="SAM" id="Phobius"/>
    </source>
</evidence>
<evidence type="ECO:0000256" key="3">
    <source>
        <dbReference type="ARBA" id="ARBA00022692"/>
    </source>
</evidence>
<name>A0ABZ1D833_9TREE</name>
<feature type="region of interest" description="Disordered" evidence="7">
    <location>
        <begin position="765"/>
        <end position="825"/>
    </location>
</feature>
<dbReference type="PANTHER" id="PTHR31145:SF2">
    <property type="entry name" value="FLAVIN CARRIER PROTEIN 2"/>
    <property type="match status" value="1"/>
</dbReference>
<feature type="transmembrane region" description="Helical" evidence="8">
    <location>
        <begin position="554"/>
        <end position="574"/>
    </location>
</feature>
<evidence type="ECO:0000259" key="10">
    <source>
        <dbReference type="SMART" id="SM01320"/>
    </source>
</evidence>
<evidence type="ECO:0000256" key="7">
    <source>
        <dbReference type="SAM" id="MobiDB-lite"/>
    </source>
</evidence>
<feature type="compositionally biased region" description="Polar residues" evidence="7">
    <location>
        <begin position="717"/>
        <end position="735"/>
    </location>
</feature>
<proteinExistence type="inferred from homology"/>
<feature type="compositionally biased region" description="Polar residues" evidence="7">
    <location>
        <begin position="778"/>
        <end position="825"/>
    </location>
</feature>
<feature type="transmembrane region" description="Helical" evidence="8">
    <location>
        <begin position="438"/>
        <end position="461"/>
    </location>
</feature>
<evidence type="ECO:0000256" key="4">
    <source>
        <dbReference type="ARBA" id="ARBA00022729"/>
    </source>
</evidence>
<evidence type="ECO:0000313" key="11">
    <source>
        <dbReference type="EMBL" id="WRT70226.1"/>
    </source>
</evidence>
<feature type="transmembrane region" description="Helical" evidence="8">
    <location>
        <begin position="357"/>
        <end position="381"/>
    </location>
</feature>
<dbReference type="InterPro" id="IPR032800">
    <property type="entry name" value="TRP_N"/>
</dbReference>
<dbReference type="Pfam" id="PF06011">
    <property type="entry name" value="TRP"/>
    <property type="match status" value="1"/>
</dbReference>
<accession>A0ABZ1D833</accession>
<keyword evidence="12" id="KW-1185">Reference proteome</keyword>